<evidence type="ECO:0000256" key="1">
    <source>
        <dbReference type="SAM" id="MobiDB-lite"/>
    </source>
</evidence>
<accession>A0A9P6U636</accession>
<gene>
    <name evidence="2" type="ORF">DFQ27_003120</name>
</gene>
<proteinExistence type="predicted"/>
<sequence length="289" mass="31219">MTSQQEQKAVAGGVAVTKKQKKEQMDQLSTIQAQLDVSVSLARNQIKSWMVLDDYPSDEEDTKSVAASEMKARQPGLGLGAKFISHKDAMRHVPLNAFESKLKRQLTGGRVAADQQRQEGALPDKYQEHKMMMAAMRREQQEREEEEEDSRTRTISKGASSVPTTVATSTSSTPAKTKSTPSKSESPTVADGSSKAPALKQHGNRKMPAVHPALLKGNPPAGSHNASHPPTSANHQSASSTAGASIGGGGSGKNKRTGDFFSMYMNERAEKMAKKQKRAQAKRDDSDDD</sequence>
<keyword evidence="3" id="KW-1185">Reference proteome</keyword>
<name>A0A9P6U636_9FUNG</name>
<dbReference type="OrthoDB" id="5393235at2759"/>
<dbReference type="EMBL" id="JAAAJB010000225">
    <property type="protein sequence ID" value="KAG0261158.1"/>
    <property type="molecule type" value="Genomic_DNA"/>
</dbReference>
<dbReference type="Proteomes" id="UP000807716">
    <property type="component" value="Unassembled WGS sequence"/>
</dbReference>
<comment type="caution">
    <text evidence="2">The sequence shown here is derived from an EMBL/GenBank/DDBJ whole genome shotgun (WGS) entry which is preliminary data.</text>
</comment>
<organism evidence="2 3">
    <name type="scientific">Actinomortierella ambigua</name>
    <dbReference type="NCBI Taxonomy" id="1343610"/>
    <lineage>
        <taxon>Eukaryota</taxon>
        <taxon>Fungi</taxon>
        <taxon>Fungi incertae sedis</taxon>
        <taxon>Mucoromycota</taxon>
        <taxon>Mortierellomycotina</taxon>
        <taxon>Mortierellomycetes</taxon>
        <taxon>Mortierellales</taxon>
        <taxon>Mortierellaceae</taxon>
        <taxon>Actinomortierella</taxon>
    </lineage>
</organism>
<feature type="region of interest" description="Disordered" evidence="1">
    <location>
        <begin position="105"/>
        <end position="289"/>
    </location>
</feature>
<evidence type="ECO:0000313" key="3">
    <source>
        <dbReference type="Proteomes" id="UP000807716"/>
    </source>
</evidence>
<feature type="compositionally biased region" description="Polar residues" evidence="1">
    <location>
        <begin position="224"/>
        <end position="236"/>
    </location>
</feature>
<reference evidence="2" key="1">
    <citation type="journal article" date="2020" name="Fungal Divers.">
        <title>Resolving the Mortierellaceae phylogeny through synthesis of multi-gene phylogenetics and phylogenomics.</title>
        <authorList>
            <person name="Vandepol N."/>
            <person name="Liber J."/>
            <person name="Desiro A."/>
            <person name="Na H."/>
            <person name="Kennedy M."/>
            <person name="Barry K."/>
            <person name="Grigoriev I.V."/>
            <person name="Miller A.N."/>
            <person name="O'Donnell K."/>
            <person name="Stajich J.E."/>
            <person name="Bonito G."/>
        </authorList>
    </citation>
    <scope>NUCLEOTIDE SEQUENCE</scope>
    <source>
        <strain evidence="2">BC1065</strain>
    </source>
</reference>
<feature type="compositionally biased region" description="Low complexity" evidence="1">
    <location>
        <begin position="159"/>
        <end position="189"/>
    </location>
</feature>
<feature type="region of interest" description="Disordered" evidence="1">
    <location>
        <begin position="1"/>
        <end position="25"/>
    </location>
</feature>
<feature type="compositionally biased region" description="Basic and acidic residues" evidence="1">
    <location>
        <begin position="125"/>
        <end position="141"/>
    </location>
</feature>
<dbReference type="AlphaFoldDB" id="A0A9P6U636"/>
<protein>
    <submittedName>
        <fullName evidence="2">Uncharacterized protein</fullName>
    </submittedName>
</protein>
<evidence type="ECO:0000313" key="2">
    <source>
        <dbReference type="EMBL" id="KAG0261158.1"/>
    </source>
</evidence>